<evidence type="ECO:0000313" key="1">
    <source>
        <dbReference type="EMBL" id="ATG47805.1"/>
    </source>
</evidence>
<dbReference type="EMBL" id="CP022196">
    <property type="protein sequence ID" value="ATG47805.1"/>
    <property type="molecule type" value="Genomic_DNA"/>
</dbReference>
<evidence type="ECO:0008006" key="3">
    <source>
        <dbReference type="Google" id="ProtNLM"/>
    </source>
</evidence>
<dbReference type="AlphaFoldDB" id="A0A291GC77"/>
<keyword evidence="2" id="KW-1185">Reference proteome</keyword>
<organism evidence="1 2">
    <name type="scientific">Celeribacter ethanolicus</name>
    <dbReference type="NCBI Taxonomy" id="1758178"/>
    <lineage>
        <taxon>Bacteria</taxon>
        <taxon>Pseudomonadati</taxon>
        <taxon>Pseudomonadota</taxon>
        <taxon>Alphaproteobacteria</taxon>
        <taxon>Rhodobacterales</taxon>
        <taxon>Roseobacteraceae</taxon>
        <taxon>Celeribacter</taxon>
    </lineage>
</organism>
<dbReference type="OrthoDB" id="9804993at2"/>
<dbReference type="Gene3D" id="3.40.50.1820">
    <property type="entry name" value="alpha/beta hydrolase"/>
    <property type="match status" value="1"/>
</dbReference>
<dbReference type="GO" id="GO:0016787">
    <property type="term" value="F:hydrolase activity"/>
    <property type="evidence" value="ECO:0007669"/>
    <property type="project" value="InterPro"/>
</dbReference>
<protein>
    <recommendedName>
        <fullName evidence="3">Alpha/beta hydrolase</fullName>
    </recommendedName>
</protein>
<dbReference type="SUPFAM" id="SSF53474">
    <property type="entry name" value="alpha/beta-Hydrolases"/>
    <property type="match status" value="1"/>
</dbReference>
<accession>A0A291GC77</accession>
<dbReference type="Proteomes" id="UP000217935">
    <property type="component" value="Chromosome"/>
</dbReference>
<reference evidence="1 2" key="1">
    <citation type="submission" date="2017-06" db="EMBL/GenBank/DDBJ databases">
        <title>Celeribacter sp. TSPH2 complete genome sequence.</title>
        <authorList>
            <person name="Woo J.-H."/>
            <person name="Kim H.-S."/>
        </authorList>
    </citation>
    <scope>NUCLEOTIDE SEQUENCE [LARGE SCALE GENOMIC DNA]</scope>
    <source>
        <strain evidence="1 2">TSPH2</strain>
    </source>
</reference>
<name>A0A291GC77_9RHOB</name>
<dbReference type="RefSeq" id="WP_096805761.1">
    <property type="nucleotide sequence ID" value="NZ_CP022196.1"/>
</dbReference>
<sequence length="196" mass="21080">MIRTLLIPGLDGSPAPHWQNWWAATDPTAKVVEQTSWSEPTPEAWLTEIAAATLTHPGCVLVGHSLGAIAIVRLLATWPQIQIAGAFLVAPAEPSRCARISDFGPIPERSLATTVVVAASHNDPWMDQSQARSLASSWEADFIDMGDAGHINVASGYGPWKEGKALRDILWPLTGASFTPRPPLARAITPSWEAHP</sequence>
<evidence type="ECO:0000313" key="2">
    <source>
        <dbReference type="Proteomes" id="UP000217935"/>
    </source>
</evidence>
<dbReference type="InterPro" id="IPR029058">
    <property type="entry name" value="AB_hydrolase_fold"/>
</dbReference>
<gene>
    <name evidence="1" type="ORF">CEW89_09655</name>
</gene>
<dbReference type="Pfam" id="PF06821">
    <property type="entry name" value="Ser_hydrolase"/>
    <property type="match status" value="1"/>
</dbReference>
<proteinExistence type="predicted"/>
<dbReference type="InterPro" id="IPR010662">
    <property type="entry name" value="RBBP9/YdeN"/>
</dbReference>
<dbReference type="KEGG" id="ceh:CEW89_09655"/>